<evidence type="ECO:0000313" key="2">
    <source>
        <dbReference type="Proteomes" id="UP000178117"/>
    </source>
</evidence>
<reference evidence="1 2" key="1">
    <citation type="journal article" date="2016" name="Nat. Commun.">
        <title>Thousands of microbial genomes shed light on interconnected biogeochemical processes in an aquifer system.</title>
        <authorList>
            <person name="Anantharaman K."/>
            <person name="Brown C.T."/>
            <person name="Hug L.A."/>
            <person name="Sharon I."/>
            <person name="Castelle C.J."/>
            <person name="Probst A.J."/>
            <person name="Thomas B.C."/>
            <person name="Singh A."/>
            <person name="Wilkins M.J."/>
            <person name="Karaoz U."/>
            <person name="Brodie E.L."/>
            <person name="Williams K.H."/>
            <person name="Hubbard S.S."/>
            <person name="Banfield J.F."/>
        </authorList>
    </citation>
    <scope>NUCLEOTIDE SEQUENCE [LARGE SCALE GENOMIC DNA]</scope>
</reference>
<organism evidence="1 2">
    <name type="scientific">Candidatus Yanofskybacteria bacterium RIFCSPHIGHO2_02_FULL_50_12</name>
    <dbReference type="NCBI Taxonomy" id="1802685"/>
    <lineage>
        <taxon>Bacteria</taxon>
        <taxon>Candidatus Yanofskyibacteriota</taxon>
    </lineage>
</organism>
<dbReference type="EMBL" id="MGJZ01000022">
    <property type="protein sequence ID" value="OGN16896.1"/>
    <property type="molecule type" value="Genomic_DNA"/>
</dbReference>
<gene>
    <name evidence="1" type="ORF">A3C88_00390</name>
</gene>
<comment type="caution">
    <text evidence="1">The sequence shown here is derived from an EMBL/GenBank/DDBJ whole genome shotgun (WGS) entry which is preliminary data.</text>
</comment>
<proteinExistence type="predicted"/>
<sequence length="110" mass="12663">MVSARLQWSPTFEVGQRSKLDSVYVDTTVPAVPVSGQTLWVRAYNRTEDDSWEELGDRYAFHIGKVEYFLEGVGNPIEVIVTLRLDNQGQEFEEHVLDVLLQKYGWKADE</sequence>
<accession>A0A1F8FWU0</accession>
<evidence type="ECO:0000313" key="1">
    <source>
        <dbReference type="EMBL" id="OGN16896.1"/>
    </source>
</evidence>
<dbReference type="Proteomes" id="UP000178117">
    <property type="component" value="Unassembled WGS sequence"/>
</dbReference>
<protein>
    <submittedName>
        <fullName evidence="1">Uncharacterized protein</fullName>
    </submittedName>
</protein>
<name>A0A1F8FWU0_9BACT</name>
<dbReference type="AlphaFoldDB" id="A0A1F8FWU0"/>